<dbReference type="PIRSF" id="PIRSF014753">
    <property type="entry name" value="UCP014753"/>
    <property type="match status" value="1"/>
</dbReference>
<name>A0ABT9J2X5_9BACL</name>
<reference evidence="2 3" key="1">
    <citation type="submission" date="2023-08" db="EMBL/GenBank/DDBJ databases">
        <authorList>
            <person name="Park J.-S."/>
        </authorList>
    </citation>
    <scope>NUCLEOTIDE SEQUENCE [LARGE SCALE GENOMIC DNA]</scope>
    <source>
        <strain evidence="2 3">2205SS18-9</strain>
    </source>
</reference>
<feature type="domain" description="DUF2264" evidence="1">
    <location>
        <begin position="7"/>
        <end position="366"/>
    </location>
</feature>
<dbReference type="InterPro" id="IPR016624">
    <property type="entry name" value="UCP014753"/>
</dbReference>
<dbReference type="RefSeq" id="WP_305993232.1">
    <property type="nucleotide sequence ID" value="NZ_JAVAMP010000010.1"/>
</dbReference>
<dbReference type="Proteomes" id="UP001231941">
    <property type="component" value="Unassembled WGS sequence"/>
</dbReference>
<sequence length="383" mass="43776">MREPAVTRQYWLDVLCQISEPVLHHLSNRTLKQNMPVISGFYKERDRILYTYLEALGRSLAGMAPWLELGPGKDIEGKLRQRFANLAREAIDAGTDPDSPDFMNFGLGNQPIVDAAFLSHAILRAPTELWEKLDGSVQNNLVRALKLTRSRKPGFNNWLLFSAIIECALYRMGEDWDRMRVDYALRQHEQWYKGDGVYGDGPEFHWDYYNSFVIQPMLLDILDTVGHKEKHWIELIEPVKLRAQRYAEVLERMISPEGTIPPIGRSLAYRFGALQHLGQMALRDELPSSLSMAQVRCAMSAVINRMMEFQGNFDKNGWLQIGFCGSQMELGEPYISTGSLYLCLTGLLPLGLSEQHAFWTDPDEEWTSQKIWSGKSAPMDKAL</sequence>
<comment type="caution">
    <text evidence="2">The sequence shown here is derived from an EMBL/GenBank/DDBJ whole genome shotgun (WGS) entry which is preliminary data.</text>
</comment>
<dbReference type="Pfam" id="PF10022">
    <property type="entry name" value="DUF2264"/>
    <property type="match status" value="1"/>
</dbReference>
<proteinExistence type="predicted"/>
<gene>
    <name evidence="2" type="ORF">Q5Y73_17665</name>
</gene>
<dbReference type="EMBL" id="JAVAMP010000010">
    <property type="protein sequence ID" value="MDP5275930.1"/>
    <property type="molecule type" value="Genomic_DNA"/>
</dbReference>
<evidence type="ECO:0000313" key="3">
    <source>
        <dbReference type="Proteomes" id="UP001231941"/>
    </source>
</evidence>
<protein>
    <submittedName>
        <fullName evidence="2">DUF2264 domain-containing protein</fullName>
    </submittedName>
</protein>
<evidence type="ECO:0000259" key="1">
    <source>
        <dbReference type="Pfam" id="PF10022"/>
    </source>
</evidence>
<dbReference type="PANTHER" id="PTHR35339">
    <property type="entry name" value="LINALOOL DEHYDRATASE_ISOMERASE DOMAIN-CONTAINING PROTEIN"/>
    <property type="match status" value="1"/>
</dbReference>
<keyword evidence="3" id="KW-1185">Reference proteome</keyword>
<accession>A0ABT9J2X5</accession>
<organism evidence="2 3">
    <name type="scientific">Chengkuizengella axinellae</name>
    <dbReference type="NCBI Taxonomy" id="3064388"/>
    <lineage>
        <taxon>Bacteria</taxon>
        <taxon>Bacillati</taxon>
        <taxon>Bacillota</taxon>
        <taxon>Bacilli</taxon>
        <taxon>Bacillales</taxon>
        <taxon>Paenibacillaceae</taxon>
        <taxon>Chengkuizengella</taxon>
    </lineage>
</organism>
<dbReference type="PANTHER" id="PTHR35339:SF3">
    <property type="entry name" value="DUF2264 DOMAIN-CONTAINING PROTEIN"/>
    <property type="match status" value="1"/>
</dbReference>
<dbReference type="InterPro" id="IPR049349">
    <property type="entry name" value="DUF2264_N"/>
</dbReference>
<evidence type="ECO:0000313" key="2">
    <source>
        <dbReference type="EMBL" id="MDP5275930.1"/>
    </source>
</evidence>